<dbReference type="STRING" id="6526.A0A2C9JW86"/>
<protein>
    <submittedName>
        <fullName evidence="2">Uncharacterized protein</fullName>
    </submittedName>
</protein>
<name>A0A2C9JW86_BIOGL</name>
<dbReference type="InterPro" id="IPR036322">
    <property type="entry name" value="WD40_repeat_dom_sf"/>
</dbReference>
<proteinExistence type="predicted"/>
<dbReference type="PANTHER" id="PTHR44666:SF1">
    <property type="entry name" value="WD REPEAT-CONTAINING PROTEIN 53"/>
    <property type="match status" value="1"/>
</dbReference>
<dbReference type="InterPro" id="IPR042453">
    <property type="entry name" value="WDR53"/>
</dbReference>
<feature type="repeat" description="WD" evidence="1">
    <location>
        <begin position="7"/>
        <end position="39"/>
    </location>
</feature>
<keyword evidence="1" id="KW-0853">WD repeat</keyword>
<dbReference type="PROSITE" id="PS50082">
    <property type="entry name" value="WD_REPEATS_2"/>
    <property type="match status" value="2"/>
</dbReference>
<feature type="repeat" description="WD" evidence="1">
    <location>
        <begin position="235"/>
        <end position="275"/>
    </location>
</feature>
<evidence type="ECO:0000313" key="3">
    <source>
        <dbReference type="Proteomes" id="UP000076420"/>
    </source>
</evidence>
<dbReference type="Proteomes" id="UP000076420">
    <property type="component" value="Unassembled WGS sequence"/>
</dbReference>
<accession>A0A2C9JW86</accession>
<reference evidence="2" key="1">
    <citation type="submission" date="2020-05" db="UniProtKB">
        <authorList>
            <consortium name="EnsemblMetazoa"/>
        </authorList>
    </citation>
    <scope>IDENTIFICATION</scope>
    <source>
        <strain evidence="2">BB02</strain>
    </source>
</reference>
<dbReference type="SUPFAM" id="SSF50978">
    <property type="entry name" value="WD40 repeat-like"/>
    <property type="match status" value="1"/>
</dbReference>
<dbReference type="InterPro" id="IPR015943">
    <property type="entry name" value="WD40/YVTN_repeat-like_dom_sf"/>
</dbReference>
<dbReference type="VEuPathDB" id="VectorBase:BGLB008993"/>
<dbReference type="OrthoDB" id="2161379at2759"/>
<dbReference type="Pfam" id="PF00400">
    <property type="entry name" value="WD40"/>
    <property type="match status" value="3"/>
</dbReference>
<evidence type="ECO:0000256" key="1">
    <source>
        <dbReference type="PROSITE-ProRule" id="PRU00221"/>
    </source>
</evidence>
<dbReference type="Gene3D" id="2.130.10.10">
    <property type="entry name" value="YVTN repeat-like/Quinoprotein amine dehydrogenase"/>
    <property type="match status" value="2"/>
</dbReference>
<dbReference type="EnsemblMetazoa" id="BGLB008993-RC">
    <property type="protein sequence ID" value="BGLB008993-PC"/>
    <property type="gene ID" value="BGLB008993"/>
</dbReference>
<dbReference type="EnsemblMetazoa" id="BGLB008993-RB">
    <property type="protein sequence ID" value="BGLB008993-PB"/>
    <property type="gene ID" value="BGLB008993"/>
</dbReference>
<dbReference type="RefSeq" id="XP_013085912.2">
    <property type="nucleotide sequence ID" value="XM_013230458.2"/>
</dbReference>
<dbReference type="RefSeq" id="XP_013085913.2">
    <property type="nucleotide sequence ID" value="XM_013230459.2"/>
</dbReference>
<dbReference type="VEuPathDB" id="VectorBase:BGLAX_035139"/>
<organism evidence="2 3">
    <name type="scientific">Biomphalaria glabrata</name>
    <name type="common">Bloodfluke planorb</name>
    <name type="synonym">Freshwater snail</name>
    <dbReference type="NCBI Taxonomy" id="6526"/>
    <lineage>
        <taxon>Eukaryota</taxon>
        <taxon>Metazoa</taxon>
        <taxon>Spiralia</taxon>
        <taxon>Lophotrochozoa</taxon>
        <taxon>Mollusca</taxon>
        <taxon>Gastropoda</taxon>
        <taxon>Heterobranchia</taxon>
        <taxon>Euthyneura</taxon>
        <taxon>Panpulmonata</taxon>
        <taxon>Hygrophila</taxon>
        <taxon>Lymnaeoidea</taxon>
        <taxon>Planorbidae</taxon>
        <taxon>Biomphalaria</taxon>
    </lineage>
</organism>
<dbReference type="InterPro" id="IPR001680">
    <property type="entry name" value="WD40_rpt"/>
</dbReference>
<evidence type="ECO:0000313" key="2">
    <source>
        <dbReference type="EnsemblMetazoa" id="BGLB008993-PB"/>
    </source>
</evidence>
<dbReference type="KEGG" id="bgt:106070532"/>
<gene>
    <name evidence="2" type="primary">106070532</name>
</gene>
<dbReference type="SMART" id="SM00320">
    <property type="entry name" value="WD40"/>
    <property type="match status" value="5"/>
</dbReference>
<dbReference type="AlphaFoldDB" id="A0A2C9JW86"/>
<sequence length="341" mass="37790">MSPTKLSGGHTSSVLCVDVHPQNGRIASGGEAGELCIWSHDGQVIGKISRPDTECTSVLFSRENPNLIYAAFGEEILILDQHRFQEPLYVLHSNTDEINQITLDSKEQFLAACDDSGEIKVFGLQDRKVFKTLRLKHTNICSTAVFRPGRPWEVVTGGLDCRLVHWDFSKPKCLNQFNMQELHATPGDAPYMINPPFIHHMSVSPTGSTLACALENGQIPIFSGSQKNLQPKFALLGHMQGVSQVHFLTEEMLLSAGNDSCINQWDLTKAELYQPAEVYMNGNGDSAHPEDDSNLAISELCKVRSFSHSSKVNWMVPYRANGEQLLYLADQTSDITILDLS</sequence>
<dbReference type="PANTHER" id="PTHR44666">
    <property type="entry name" value="WD REPEAT-CONTAINING PROTEIN 53"/>
    <property type="match status" value="1"/>
</dbReference>